<evidence type="ECO:0000313" key="1">
    <source>
        <dbReference type="EMBL" id="KOY51680.1"/>
    </source>
</evidence>
<gene>
    <name evidence="1" type="ORF">I602_1240</name>
    <name evidence="2" type="ORF">SAMN05444353_0532</name>
</gene>
<dbReference type="RefSeq" id="WP_053973836.1">
    <property type="nucleotide sequence ID" value="NZ_FNUE01000001.1"/>
</dbReference>
<dbReference type="Proteomes" id="UP000037716">
    <property type="component" value="Unassembled WGS sequence"/>
</dbReference>
<evidence type="ECO:0000313" key="4">
    <source>
        <dbReference type="Proteomes" id="UP000183071"/>
    </source>
</evidence>
<evidence type="ECO:0000313" key="3">
    <source>
        <dbReference type="Proteomes" id="UP000037716"/>
    </source>
</evidence>
<reference evidence="2 4" key="2">
    <citation type="submission" date="2016-10" db="EMBL/GenBank/DDBJ databases">
        <authorList>
            <person name="Varghese N."/>
            <person name="Submissions S."/>
        </authorList>
    </citation>
    <scope>NUCLEOTIDE SEQUENCE [LARGE SCALE GENOMIC DNA]</scope>
    <source>
        <strain evidence="2 4">DSW-5</strain>
    </source>
</reference>
<evidence type="ECO:0000313" key="2">
    <source>
        <dbReference type="EMBL" id="SEE05704.1"/>
    </source>
</evidence>
<dbReference type="EMBL" id="LGBR01000001">
    <property type="protein sequence ID" value="KOY51680.1"/>
    <property type="molecule type" value="Genomic_DNA"/>
</dbReference>
<dbReference type="OrthoDB" id="6656969at2"/>
<dbReference type="EMBL" id="FNUE01000001">
    <property type="protein sequence ID" value="SEE05704.1"/>
    <property type="molecule type" value="Genomic_DNA"/>
</dbReference>
<dbReference type="PATRIC" id="fig|1300348.6.peg.1239"/>
<reference evidence="1 3" key="1">
    <citation type="submission" date="2015-07" db="EMBL/GenBank/DDBJ databases">
        <title>Genome of Polaribacter dokdonenesis DSW-5, isolated from seawater off Dokdo in Korea.</title>
        <authorList>
            <person name="Yoon K."/>
            <person name="Song J.Y."/>
            <person name="Kim J.F."/>
        </authorList>
    </citation>
    <scope>NUCLEOTIDE SEQUENCE [LARGE SCALE GENOMIC DNA]</scope>
    <source>
        <strain evidence="1 3">DSW-5</strain>
    </source>
</reference>
<name>A0A0N0CFC4_9FLAO</name>
<comment type="caution">
    <text evidence="1">The sequence shown here is derived from an EMBL/GenBank/DDBJ whole genome shotgun (WGS) entry which is preliminary data.</text>
</comment>
<keyword evidence="4" id="KW-1185">Reference proteome</keyword>
<dbReference type="AlphaFoldDB" id="A0A0N0CFC4"/>
<protein>
    <submittedName>
        <fullName evidence="1">Uncharacterized protein</fullName>
    </submittedName>
</protein>
<sequence length="215" mass="25517">MIRYRKVRGHTRLLKDIEDWKNYNKVLDLEYLDKAKRNYCKFWVSPFCDIAVLNSEIPTPKGKIRTKIIASFIEIFDAWDAKLKTLNKPYHLVLWLFEDNLERSQVVCAIDGLIDFYKISFYRPEKQKKIPLQNFGKLSDKLAEFNWVYAHEEGYFTSTDVQDEIEFVEEGDSNELLKQFKRRIKTSYRTSENAEGEITYFQKIGNIWIGSKTGK</sequence>
<accession>A0A0N0CFC4</accession>
<dbReference type="Proteomes" id="UP000183071">
    <property type="component" value="Unassembled WGS sequence"/>
</dbReference>
<proteinExistence type="predicted"/>
<organism evidence="1 3">
    <name type="scientific">Polaribacter dokdonensis DSW-5</name>
    <dbReference type="NCBI Taxonomy" id="1300348"/>
    <lineage>
        <taxon>Bacteria</taxon>
        <taxon>Pseudomonadati</taxon>
        <taxon>Bacteroidota</taxon>
        <taxon>Flavobacteriia</taxon>
        <taxon>Flavobacteriales</taxon>
        <taxon>Flavobacteriaceae</taxon>
    </lineage>
</organism>